<keyword evidence="15" id="KW-1185">Reference proteome</keyword>
<keyword evidence="8 13" id="KW-0472">Membrane</keyword>
<dbReference type="GO" id="GO:0015280">
    <property type="term" value="F:ligand-gated sodium channel activity"/>
    <property type="evidence" value="ECO:0007669"/>
    <property type="project" value="TreeGrafter"/>
</dbReference>
<organism evidence="14 15">
    <name type="scientific">Synaphobranchus kaupii</name>
    <name type="common">Kaup's arrowtooth eel</name>
    <dbReference type="NCBI Taxonomy" id="118154"/>
    <lineage>
        <taxon>Eukaryota</taxon>
        <taxon>Metazoa</taxon>
        <taxon>Chordata</taxon>
        <taxon>Craniata</taxon>
        <taxon>Vertebrata</taxon>
        <taxon>Euteleostomi</taxon>
        <taxon>Actinopterygii</taxon>
        <taxon>Neopterygii</taxon>
        <taxon>Teleostei</taxon>
        <taxon>Anguilliformes</taxon>
        <taxon>Synaphobranchidae</taxon>
        <taxon>Synaphobranchus</taxon>
    </lineage>
</organism>
<gene>
    <name evidence="14" type="ORF">SKAU_G00289890</name>
</gene>
<evidence type="ECO:0000256" key="6">
    <source>
        <dbReference type="ARBA" id="ARBA00023053"/>
    </source>
</evidence>
<dbReference type="InterPro" id="IPR001873">
    <property type="entry name" value="ENaC"/>
</dbReference>
<keyword evidence="5 13" id="KW-1133">Transmembrane helix</keyword>
<evidence type="ECO:0000256" key="9">
    <source>
        <dbReference type="ARBA" id="ARBA00023201"/>
    </source>
</evidence>
<keyword evidence="6" id="KW-0915">Sodium</keyword>
<dbReference type="EMBL" id="JAINUF010000012">
    <property type="protein sequence ID" value="KAJ8344796.1"/>
    <property type="molecule type" value="Genomic_DNA"/>
</dbReference>
<feature type="transmembrane region" description="Helical" evidence="13">
    <location>
        <begin position="196"/>
        <end position="217"/>
    </location>
</feature>
<evidence type="ECO:0000256" key="10">
    <source>
        <dbReference type="ARBA" id="ARBA00023303"/>
    </source>
</evidence>
<evidence type="ECO:0008006" key="16">
    <source>
        <dbReference type="Google" id="ProtNLM"/>
    </source>
</evidence>
<dbReference type="AlphaFoldDB" id="A0A9Q1ETH8"/>
<feature type="compositionally biased region" description="Low complexity" evidence="12">
    <location>
        <begin position="50"/>
        <end position="63"/>
    </location>
</feature>
<keyword evidence="9 11" id="KW-0739">Sodium transport</keyword>
<dbReference type="GO" id="GO:0005886">
    <property type="term" value="C:plasma membrane"/>
    <property type="evidence" value="ECO:0007669"/>
    <property type="project" value="TreeGrafter"/>
</dbReference>
<evidence type="ECO:0000256" key="3">
    <source>
        <dbReference type="ARBA" id="ARBA00022461"/>
    </source>
</evidence>
<protein>
    <recommendedName>
        <fullName evidence="16">Acid-sensing ion channel 2</fullName>
    </recommendedName>
</protein>
<evidence type="ECO:0000313" key="14">
    <source>
        <dbReference type="EMBL" id="KAJ8344796.1"/>
    </source>
</evidence>
<comment type="similarity">
    <text evidence="11">Belongs to the amiloride-sensitive sodium channel (TC 1.A.6) family.</text>
</comment>
<dbReference type="Pfam" id="PF00858">
    <property type="entry name" value="ASC"/>
    <property type="match status" value="1"/>
</dbReference>
<evidence type="ECO:0000256" key="5">
    <source>
        <dbReference type="ARBA" id="ARBA00022989"/>
    </source>
</evidence>
<dbReference type="PANTHER" id="PTHR11690">
    <property type="entry name" value="AMILORIDE-SENSITIVE SODIUM CHANNEL-RELATED"/>
    <property type="match status" value="1"/>
</dbReference>
<keyword evidence="7 11" id="KW-0406">Ion transport</keyword>
<accession>A0A9Q1ETH8</accession>
<comment type="caution">
    <text evidence="14">The sequence shown here is derived from an EMBL/GenBank/DDBJ whole genome shotgun (WGS) entry which is preliminary data.</text>
</comment>
<dbReference type="Gene3D" id="1.10.3590.10">
    <property type="entry name" value="acid-sensing ion channel 1 domain"/>
    <property type="match status" value="1"/>
</dbReference>
<name>A0A9Q1ETH8_SYNKA</name>
<dbReference type="PRINTS" id="PR01078">
    <property type="entry name" value="AMINACHANNEL"/>
</dbReference>
<feature type="region of interest" description="Disordered" evidence="12">
    <location>
        <begin position="1"/>
        <end position="116"/>
    </location>
</feature>
<dbReference type="PANTHER" id="PTHR11690:SF128">
    <property type="entry name" value="ACID-SENSING ION CHANNEL 2"/>
    <property type="match status" value="1"/>
</dbReference>
<proteinExistence type="inferred from homology"/>
<comment type="subcellular location">
    <subcellularLocation>
        <location evidence="1">Membrane</location>
        <topology evidence="1">Multi-pass membrane protein</topology>
    </subcellularLocation>
</comment>
<feature type="transmembrane region" description="Helical" evidence="13">
    <location>
        <begin position="166"/>
        <end position="184"/>
    </location>
</feature>
<keyword evidence="4 11" id="KW-0812">Transmembrane</keyword>
<dbReference type="Proteomes" id="UP001152622">
    <property type="component" value="Chromosome 12"/>
</dbReference>
<evidence type="ECO:0000256" key="11">
    <source>
        <dbReference type="RuleBase" id="RU000679"/>
    </source>
</evidence>
<evidence type="ECO:0000256" key="4">
    <source>
        <dbReference type="ARBA" id="ARBA00022692"/>
    </source>
</evidence>
<evidence type="ECO:0000256" key="13">
    <source>
        <dbReference type="SAM" id="Phobius"/>
    </source>
</evidence>
<keyword evidence="10 11" id="KW-0407">Ion channel</keyword>
<evidence type="ECO:0000256" key="1">
    <source>
        <dbReference type="ARBA" id="ARBA00004141"/>
    </source>
</evidence>
<evidence type="ECO:0000256" key="7">
    <source>
        <dbReference type="ARBA" id="ARBA00023065"/>
    </source>
</evidence>
<evidence type="ECO:0000313" key="15">
    <source>
        <dbReference type="Proteomes" id="UP001152622"/>
    </source>
</evidence>
<dbReference type="OrthoDB" id="6021021at2759"/>
<feature type="compositionally biased region" description="Basic and acidic residues" evidence="12">
    <location>
        <begin position="70"/>
        <end position="84"/>
    </location>
</feature>
<evidence type="ECO:0000256" key="8">
    <source>
        <dbReference type="ARBA" id="ARBA00023136"/>
    </source>
</evidence>
<evidence type="ECO:0000256" key="2">
    <source>
        <dbReference type="ARBA" id="ARBA00022448"/>
    </source>
</evidence>
<sequence>MSRLRSVSGLPLPSEMWLVRPADRERDLSRDGAPAPPTPMDVAETERSDSGSPRPASAPRSAGWNIRVAGWEKRKDRAGDKAGEDSDGDSCVEQSQQQGRWSRVRGEWRGGGGGGVGATMDLKESSGSEDSCSSLGRSSWELFARHSTLHGLRFVFARGPLSLRRLLWGAALLASLALLALESAERLALFFSYPHVISVGAVAAPSLLFPAVTVCNLNRYRFPKLTRNDLYHAGELLALLDVHLRIQDAHLAEPHVLDFLDERANFTGYKPKPFSMQEFTERVGHDLREMMLYCRFQGQECSHRDFATVSPPPVFRPSGRWPALWSRFSSPCVF</sequence>
<reference evidence="14" key="1">
    <citation type="journal article" date="2023" name="Science">
        <title>Genome structures resolve the early diversification of teleost fishes.</title>
        <authorList>
            <person name="Parey E."/>
            <person name="Louis A."/>
            <person name="Montfort J."/>
            <person name="Bouchez O."/>
            <person name="Roques C."/>
            <person name="Iampietro C."/>
            <person name="Lluch J."/>
            <person name="Castinel A."/>
            <person name="Donnadieu C."/>
            <person name="Desvignes T."/>
            <person name="Floi Bucao C."/>
            <person name="Jouanno E."/>
            <person name="Wen M."/>
            <person name="Mejri S."/>
            <person name="Dirks R."/>
            <person name="Jansen H."/>
            <person name="Henkel C."/>
            <person name="Chen W.J."/>
            <person name="Zahm M."/>
            <person name="Cabau C."/>
            <person name="Klopp C."/>
            <person name="Thompson A.W."/>
            <person name="Robinson-Rechavi M."/>
            <person name="Braasch I."/>
            <person name="Lecointre G."/>
            <person name="Bobe J."/>
            <person name="Postlethwait J.H."/>
            <person name="Berthelot C."/>
            <person name="Roest Crollius H."/>
            <person name="Guiguen Y."/>
        </authorList>
    </citation>
    <scope>NUCLEOTIDE SEQUENCE</scope>
    <source>
        <strain evidence="14">WJC10195</strain>
    </source>
</reference>
<keyword evidence="3 11" id="KW-0894">Sodium channel</keyword>
<keyword evidence="2 11" id="KW-0813">Transport</keyword>
<evidence type="ECO:0000256" key="12">
    <source>
        <dbReference type="SAM" id="MobiDB-lite"/>
    </source>
</evidence>
<feature type="compositionally biased region" description="Basic and acidic residues" evidence="12">
    <location>
        <begin position="21"/>
        <end position="30"/>
    </location>
</feature>